<dbReference type="Pfam" id="PF00126">
    <property type="entry name" value="HTH_1"/>
    <property type="match status" value="1"/>
</dbReference>
<dbReference type="Pfam" id="PF03466">
    <property type="entry name" value="LysR_substrate"/>
    <property type="match status" value="1"/>
</dbReference>
<dbReference type="RefSeq" id="WP_154744761.1">
    <property type="nucleotide sequence ID" value="NZ_JBHSTG010000005.1"/>
</dbReference>
<dbReference type="FunFam" id="1.10.10.10:FF:000038">
    <property type="entry name" value="Glycine cleavage system transcriptional activator"/>
    <property type="match status" value="1"/>
</dbReference>
<dbReference type="CDD" id="cd08432">
    <property type="entry name" value="PBP2_GcdR_TrpI_HvrB_AmpR_like"/>
    <property type="match status" value="1"/>
</dbReference>
<dbReference type="GO" id="GO:0009891">
    <property type="term" value="P:positive regulation of biosynthetic process"/>
    <property type="evidence" value="ECO:0007669"/>
    <property type="project" value="UniProtKB-ARBA"/>
</dbReference>
<dbReference type="PANTHER" id="PTHR30537">
    <property type="entry name" value="HTH-TYPE TRANSCRIPTIONAL REGULATOR"/>
    <property type="match status" value="1"/>
</dbReference>
<dbReference type="GO" id="GO:0006351">
    <property type="term" value="P:DNA-templated transcription"/>
    <property type="evidence" value="ECO:0007669"/>
    <property type="project" value="TreeGrafter"/>
</dbReference>
<feature type="domain" description="HTH lysR-type" evidence="6">
    <location>
        <begin position="16"/>
        <end position="73"/>
    </location>
</feature>
<evidence type="ECO:0000313" key="8">
    <source>
        <dbReference type="Proteomes" id="UP000431485"/>
    </source>
</evidence>
<sequence>MLQLTEQRLPVMSNTPPLNALRVFESVARLKSFSKAAEELHVSQSAVSRQISLLEGYLEVQFFHRDRTGIRLTELGQQYFEGIQPAFERIADATRGLTAHLEDEPLRIRVYSTFAARWLMHRLPRLNKAHPHLRIRITTAIAPVDFTSERVDAAIQLGDGEWEGLHSDFLFVDELRPVCRPKLVSGLPTSRTPEQVFKHRLIHSYYRKQDWSDWFASAGIEYSMEQDPFMLPSSLLAYQAAHDGLGIAIAQTRMVEQELRSGTLIYFCEHTFTRGLGYYLVSQPNSPRESKIACFRDWLMEEIGSKLLPGQQPNP</sequence>
<comment type="similarity">
    <text evidence="1">Belongs to the LysR transcriptional regulatory family.</text>
</comment>
<protein>
    <submittedName>
        <fullName evidence="7">LysR family transcriptional regulator</fullName>
    </submittedName>
</protein>
<evidence type="ECO:0000313" key="7">
    <source>
        <dbReference type="EMBL" id="MTD21170.1"/>
    </source>
</evidence>
<dbReference type="GO" id="GO:0043565">
    <property type="term" value="F:sequence-specific DNA binding"/>
    <property type="evidence" value="ECO:0007669"/>
    <property type="project" value="TreeGrafter"/>
</dbReference>
<dbReference type="SUPFAM" id="SSF46785">
    <property type="entry name" value="Winged helix' DNA-binding domain"/>
    <property type="match status" value="1"/>
</dbReference>
<reference evidence="7 8" key="1">
    <citation type="submission" date="2019-11" db="EMBL/GenBank/DDBJ databases">
        <title>Pseudmonas karstica sp. nov. and Pseudomonas spelaei sp. nov. from caves.</title>
        <authorList>
            <person name="Zeman M."/>
        </authorList>
    </citation>
    <scope>NUCLEOTIDE SEQUENCE [LARGE SCALE GENOMIC DNA]</scope>
    <source>
        <strain evidence="7 8">CCM 7891</strain>
    </source>
</reference>
<evidence type="ECO:0000256" key="5">
    <source>
        <dbReference type="ARBA" id="ARBA00023163"/>
    </source>
</evidence>
<dbReference type="OrthoDB" id="5526340at2"/>
<keyword evidence="2" id="KW-0805">Transcription regulation</keyword>
<gene>
    <name evidence="7" type="ORF">GIR22_18780</name>
</gene>
<dbReference type="Gene3D" id="1.10.10.10">
    <property type="entry name" value="Winged helix-like DNA-binding domain superfamily/Winged helix DNA-binding domain"/>
    <property type="match status" value="1"/>
</dbReference>
<evidence type="ECO:0000259" key="6">
    <source>
        <dbReference type="PROSITE" id="PS50931"/>
    </source>
</evidence>
<evidence type="ECO:0000256" key="1">
    <source>
        <dbReference type="ARBA" id="ARBA00009437"/>
    </source>
</evidence>
<dbReference type="InterPro" id="IPR036388">
    <property type="entry name" value="WH-like_DNA-bd_sf"/>
</dbReference>
<proteinExistence type="inferred from homology"/>
<comment type="caution">
    <text evidence="7">The sequence shown here is derived from an EMBL/GenBank/DDBJ whole genome shotgun (WGS) entry which is preliminary data.</text>
</comment>
<dbReference type="InterPro" id="IPR000847">
    <property type="entry name" value="LysR_HTH_N"/>
</dbReference>
<dbReference type="PRINTS" id="PR00039">
    <property type="entry name" value="HTHLYSR"/>
</dbReference>
<evidence type="ECO:0000256" key="3">
    <source>
        <dbReference type="ARBA" id="ARBA00023125"/>
    </source>
</evidence>
<dbReference type="GO" id="GO:0003700">
    <property type="term" value="F:DNA-binding transcription factor activity"/>
    <property type="evidence" value="ECO:0007669"/>
    <property type="project" value="InterPro"/>
</dbReference>
<organism evidence="7 8">
    <name type="scientific">Pseudomonas karstica</name>
    <dbReference type="NCBI Taxonomy" id="1055468"/>
    <lineage>
        <taxon>Bacteria</taxon>
        <taxon>Pseudomonadati</taxon>
        <taxon>Pseudomonadota</taxon>
        <taxon>Gammaproteobacteria</taxon>
        <taxon>Pseudomonadales</taxon>
        <taxon>Pseudomonadaceae</taxon>
        <taxon>Pseudomonas</taxon>
    </lineage>
</organism>
<dbReference type="AlphaFoldDB" id="A0A7X2RXP9"/>
<keyword evidence="4" id="KW-0010">Activator</keyword>
<evidence type="ECO:0000256" key="4">
    <source>
        <dbReference type="ARBA" id="ARBA00023159"/>
    </source>
</evidence>
<keyword evidence="8" id="KW-1185">Reference proteome</keyword>
<dbReference type="Gene3D" id="3.40.190.10">
    <property type="entry name" value="Periplasmic binding protein-like II"/>
    <property type="match status" value="2"/>
</dbReference>
<dbReference type="InterPro" id="IPR036390">
    <property type="entry name" value="WH_DNA-bd_sf"/>
</dbReference>
<name>A0A7X2RXP9_9PSED</name>
<dbReference type="Proteomes" id="UP000431485">
    <property type="component" value="Unassembled WGS sequence"/>
</dbReference>
<keyword evidence="5" id="KW-0804">Transcription</keyword>
<keyword evidence="3" id="KW-0238">DNA-binding</keyword>
<dbReference type="SUPFAM" id="SSF53850">
    <property type="entry name" value="Periplasmic binding protein-like II"/>
    <property type="match status" value="1"/>
</dbReference>
<accession>A0A7X2RXP9</accession>
<dbReference type="InterPro" id="IPR005119">
    <property type="entry name" value="LysR_subst-bd"/>
</dbReference>
<dbReference type="InterPro" id="IPR058163">
    <property type="entry name" value="LysR-type_TF_proteobact-type"/>
</dbReference>
<dbReference type="PROSITE" id="PS50931">
    <property type="entry name" value="HTH_LYSR"/>
    <property type="match status" value="1"/>
</dbReference>
<dbReference type="PANTHER" id="PTHR30537:SF74">
    <property type="entry name" value="HTH-TYPE TRANSCRIPTIONAL REGULATOR TRPI"/>
    <property type="match status" value="1"/>
</dbReference>
<dbReference type="EMBL" id="WLYI01000026">
    <property type="protein sequence ID" value="MTD21170.1"/>
    <property type="molecule type" value="Genomic_DNA"/>
</dbReference>
<evidence type="ECO:0000256" key="2">
    <source>
        <dbReference type="ARBA" id="ARBA00023015"/>
    </source>
</evidence>